<dbReference type="AlphaFoldDB" id="A0A1C4CIV0"/>
<keyword evidence="1" id="KW-0143">Chaperone</keyword>
<accession>A0A1C4CIV0</accession>
<feature type="coiled-coil region" evidence="2">
    <location>
        <begin position="76"/>
        <end position="142"/>
    </location>
</feature>
<evidence type="ECO:0000256" key="1">
    <source>
        <dbReference type="ARBA" id="ARBA00023186"/>
    </source>
</evidence>
<evidence type="ECO:0008006" key="6">
    <source>
        <dbReference type="Google" id="ProtNLM"/>
    </source>
</evidence>
<evidence type="ECO:0000313" key="4">
    <source>
        <dbReference type="EMBL" id="SCC18968.1"/>
    </source>
</evidence>
<dbReference type="SUPFAM" id="SSF46565">
    <property type="entry name" value="Chaperone J-domain"/>
    <property type="match status" value="1"/>
</dbReference>
<evidence type="ECO:0000313" key="5">
    <source>
        <dbReference type="Proteomes" id="UP000198515"/>
    </source>
</evidence>
<dbReference type="OrthoDB" id="6594059at2"/>
<keyword evidence="5" id="KW-1185">Reference proteome</keyword>
<keyword evidence="2" id="KW-0175">Coiled coil</keyword>
<sequence>MNKPIKRLEIIKYAIELEDDGIILSQLPLLKNEVTDPELAFIVHALEEKNYSEAIRAITSWLQNQRSLVSWQDPLVAASKLELKALEERLRELIDKRNARIQLLDEFNDLYLTRLGPLMSQILRLRKTLAEAAVRRQEAEARRREADYLRCQKYLSQAVEVLVTLTQRWQSMPPHSLQAAEARKHLQQQSELIASLLAEAQELERGLTREEEPARQARDEARQEYESYQEQQHDAEKRFSCEQKMSEDERHELKRLWRQASKLCHPDLVDNDLKNEAHSIMVQLNQARQRGDLSAIRAILTRLQKGLEPLMASDRLNDLQRLRQRIAEVKQHITSLIEELATLEKEESWQLVSSLGDRETYFRQQEKALGEIRQTLEQQVSEAEYDEVA</sequence>
<dbReference type="RefSeq" id="WP_090134956.1">
    <property type="nucleotide sequence ID" value="NZ_FMBC01000011.1"/>
</dbReference>
<dbReference type="EMBL" id="FMBC01000011">
    <property type="protein sequence ID" value="SCC18968.1"/>
    <property type="molecule type" value="Genomic_DNA"/>
</dbReference>
<feature type="region of interest" description="Disordered" evidence="3">
    <location>
        <begin position="204"/>
        <end position="236"/>
    </location>
</feature>
<evidence type="ECO:0000256" key="2">
    <source>
        <dbReference type="SAM" id="Coils"/>
    </source>
</evidence>
<gene>
    <name evidence="4" type="ORF">GA0061070_101197</name>
</gene>
<organism evidence="4 5">
    <name type="scientific">Kosakonia oryziphila</name>
    <dbReference type="NCBI Taxonomy" id="1005667"/>
    <lineage>
        <taxon>Bacteria</taxon>
        <taxon>Pseudomonadati</taxon>
        <taxon>Pseudomonadota</taxon>
        <taxon>Gammaproteobacteria</taxon>
        <taxon>Enterobacterales</taxon>
        <taxon>Enterobacteriaceae</taxon>
        <taxon>Kosakonia</taxon>
    </lineage>
</organism>
<reference evidence="5" key="1">
    <citation type="submission" date="2016-08" db="EMBL/GenBank/DDBJ databases">
        <authorList>
            <person name="Varghese N."/>
            <person name="Submissions Spin"/>
        </authorList>
    </citation>
    <scope>NUCLEOTIDE SEQUENCE [LARGE SCALE GENOMIC DNA]</scope>
    <source>
        <strain evidence="5">REICA_142</strain>
    </source>
</reference>
<protein>
    <recommendedName>
        <fullName evidence="6">DnaJ-domain-containing protein 1</fullName>
    </recommendedName>
</protein>
<evidence type="ECO:0000256" key="3">
    <source>
        <dbReference type="SAM" id="MobiDB-lite"/>
    </source>
</evidence>
<feature type="coiled-coil region" evidence="2">
    <location>
        <begin position="319"/>
        <end position="346"/>
    </location>
</feature>
<dbReference type="Proteomes" id="UP000198515">
    <property type="component" value="Unassembled WGS sequence"/>
</dbReference>
<name>A0A1C4CIV0_9ENTR</name>
<dbReference type="InterPro" id="IPR036869">
    <property type="entry name" value="J_dom_sf"/>
</dbReference>
<proteinExistence type="predicted"/>